<dbReference type="PANTHER" id="PTHR10566:SF128">
    <property type="entry name" value="UBIB DOMAIN CONTAINING KINASE"/>
    <property type="match status" value="1"/>
</dbReference>
<dbReference type="Pfam" id="PF03109">
    <property type="entry name" value="ABC1"/>
    <property type="match status" value="1"/>
</dbReference>
<comment type="similarity">
    <text evidence="1">Belongs to the protein kinase superfamily. ADCK protein kinase family.</text>
</comment>
<feature type="non-terminal residue" evidence="3">
    <location>
        <position position="662"/>
    </location>
</feature>
<dbReference type="SUPFAM" id="SSF56112">
    <property type="entry name" value="Protein kinase-like (PK-like)"/>
    <property type="match status" value="1"/>
</dbReference>
<proteinExistence type="inferred from homology"/>
<dbReference type="PANTHER" id="PTHR10566">
    <property type="entry name" value="CHAPERONE-ACTIVITY OF BC1 COMPLEX CABC1 -RELATED"/>
    <property type="match status" value="1"/>
</dbReference>
<reference evidence="3 4" key="1">
    <citation type="submission" date="2024-02" db="EMBL/GenBank/DDBJ databases">
        <authorList>
            <person name="Chen Y."/>
            <person name="Shah S."/>
            <person name="Dougan E. K."/>
            <person name="Thang M."/>
            <person name="Chan C."/>
        </authorList>
    </citation>
    <scope>NUCLEOTIDE SEQUENCE [LARGE SCALE GENOMIC DNA]</scope>
</reference>
<organism evidence="3 4">
    <name type="scientific">Durusdinium trenchii</name>
    <dbReference type="NCBI Taxonomy" id="1381693"/>
    <lineage>
        <taxon>Eukaryota</taxon>
        <taxon>Sar</taxon>
        <taxon>Alveolata</taxon>
        <taxon>Dinophyceae</taxon>
        <taxon>Suessiales</taxon>
        <taxon>Symbiodiniaceae</taxon>
        <taxon>Durusdinium</taxon>
    </lineage>
</organism>
<protein>
    <recommendedName>
        <fullName evidence="2">Protein kinase domain-containing protein</fullName>
    </recommendedName>
</protein>
<feature type="domain" description="Protein kinase" evidence="2">
    <location>
        <begin position="204"/>
        <end position="556"/>
    </location>
</feature>
<dbReference type="PROSITE" id="PS50011">
    <property type="entry name" value="PROTEIN_KINASE_DOM"/>
    <property type="match status" value="1"/>
</dbReference>
<gene>
    <name evidence="3" type="ORF">CCMP2556_LOCUS21322</name>
</gene>
<dbReference type="Proteomes" id="UP001642484">
    <property type="component" value="Unassembled WGS sequence"/>
</dbReference>
<dbReference type="InterPro" id="IPR011009">
    <property type="entry name" value="Kinase-like_dom_sf"/>
</dbReference>
<accession>A0ABP0LLG4</accession>
<name>A0ABP0LLG4_9DINO</name>
<dbReference type="InterPro" id="IPR050154">
    <property type="entry name" value="UbiB_kinase"/>
</dbReference>
<evidence type="ECO:0000313" key="3">
    <source>
        <dbReference type="EMBL" id="CAK9039202.1"/>
    </source>
</evidence>
<sequence length="662" mass="72919">MWVPLCHGVQRWTEERLSGTARGVAPVAPVAPVGLDPADASSAAALALASSAAAALAARRRRLAARGSGAMARGASGAEEQSLGAIYNPAAVDEFFAQRPWAVLARLLKVLAGAARCALPTMSQDSASAERLVARRVRELFTELGPTYIKLGQALSVRPDVLPEAFLQEFREFQDSVTPFSHEEAIQLVLEELKLNSLDELFQDFGEAPKAAASLGQVYKARLKNGQSVAVKVQRPRLRETVALDLVIARQMAKCLAIFSDQLPEGVRGTDWVEVVDAFGQRLFEELDYETEVKNAQRFRDLYGDQEKLKVPTMYPSLTTRKVIVMEWIDGAKLTDSSAIRALGLQPLPFISIGIECAMRQLLEHGFFHADPHPGNFIVTTQEARRNTPFFSGELCVLDFGMMSEMPKEARLAVIQHIVHVVNRDYAGMARDYHHLGFISEDIDVRPIVPQIRDYFEPRMSNSAAAAVSFKTIIDGLEEVIFKNYPFSVPAFYALVVRSLVTLEGLALSIDPKYRVLAAAYPYLAKRVLLDAELRSSLFELLVNTKESESRSNRFRWDRAIDLLRESSKSSVAVPGSTRTREGKADDVGPFLDLASSLIEDVAFRQTLVGELASTADVMIADIIGGAMGGDELRKRLGIQKNDEARVSDVRETVNLIAEKVV</sequence>
<evidence type="ECO:0000259" key="2">
    <source>
        <dbReference type="PROSITE" id="PS50011"/>
    </source>
</evidence>
<evidence type="ECO:0000313" key="4">
    <source>
        <dbReference type="Proteomes" id="UP001642484"/>
    </source>
</evidence>
<dbReference type="InterPro" id="IPR004147">
    <property type="entry name" value="ABC1_dom"/>
</dbReference>
<dbReference type="CDD" id="cd05121">
    <property type="entry name" value="ABC1_ADCK3-like"/>
    <property type="match status" value="1"/>
</dbReference>
<evidence type="ECO:0000256" key="1">
    <source>
        <dbReference type="ARBA" id="ARBA00009670"/>
    </source>
</evidence>
<dbReference type="EMBL" id="CAXAMN010012869">
    <property type="protein sequence ID" value="CAK9039202.1"/>
    <property type="molecule type" value="Genomic_DNA"/>
</dbReference>
<comment type="caution">
    <text evidence="3">The sequence shown here is derived from an EMBL/GenBank/DDBJ whole genome shotgun (WGS) entry which is preliminary data.</text>
</comment>
<keyword evidence="4" id="KW-1185">Reference proteome</keyword>
<dbReference type="InterPro" id="IPR000719">
    <property type="entry name" value="Prot_kinase_dom"/>
</dbReference>